<dbReference type="InterPro" id="IPR016167">
    <property type="entry name" value="FAD-bd_PCMH_sub1"/>
</dbReference>
<dbReference type="SUPFAM" id="SSF56176">
    <property type="entry name" value="FAD-binding/transporter-associated domain-like"/>
    <property type="match status" value="1"/>
</dbReference>
<evidence type="ECO:0000313" key="1">
    <source>
        <dbReference type="EMBL" id="CAG8599753.1"/>
    </source>
</evidence>
<organism evidence="1 2">
    <name type="scientific">Gigaspora margarita</name>
    <dbReference type="NCBI Taxonomy" id="4874"/>
    <lineage>
        <taxon>Eukaryota</taxon>
        <taxon>Fungi</taxon>
        <taxon>Fungi incertae sedis</taxon>
        <taxon>Mucoromycota</taxon>
        <taxon>Glomeromycotina</taxon>
        <taxon>Glomeromycetes</taxon>
        <taxon>Diversisporales</taxon>
        <taxon>Gigasporaceae</taxon>
        <taxon>Gigaspora</taxon>
    </lineage>
</organism>
<dbReference type="Gene3D" id="3.30.43.10">
    <property type="entry name" value="Uridine Diphospho-n-acetylenolpyruvylglucosamine Reductase, domain 2"/>
    <property type="match status" value="1"/>
</dbReference>
<dbReference type="Proteomes" id="UP000789901">
    <property type="component" value="Unassembled WGS sequence"/>
</dbReference>
<protein>
    <submittedName>
        <fullName evidence="1">2766_t:CDS:1</fullName>
    </submittedName>
</protein>
<comment type="caution">
    <text evidence="1">The sequence shown here is derived from an EMBL/GenBank/DDBJ whole genome shotgun (WGS) entry which is preliminary data.</text>
</comment>
<evidence type="ECO:0000313" key="2">
    <source>
        <dbReference type="Proteomes" id="UP000789901"/>
    </source>
</evidence>
<proteinExistence type="predicted"/>
<sequence>MTKIREVNSNKGLFIHSAIPIQNKSWENWNGEIHFFPNAIFEPSALEDLIDIVKLAKINHKTIRCAQGHTISSLSVAENYLVIVTNLNKVTVQKHPKYGISLSDFENVLRNCDPPLTIDSATNYNIFRVSGVIATGKEISESEFNAAKLNLESSDGIEFYYWLFNGFNQSDPNPLDPNRDNIWIINLVRTDEPHESQKQNEIQHLTSNSNTSFIYQAPDAIHNEVNEESIKYELMEIAFKVDPDFSNIVTELSLHNEIKFIPNVRSYLSEALSDQIKKFDNKALTHKIIKAQNKRKINDYD</sequence>
<accession>A0ABN7UKB1</accession>
<dbReference type="InterPro" id="IPR036318">
    <property type="entry name" value="FAD-bd_PCMH-like_sf"/>
</dbReference>
<reference evidence="1 2" key="1">
    <citation type="submission" date="2021-06" db="EMBL/GenBank/DDBJ databases">
        <authorList>
            <person name="Kallberg Y."/>
            <person name="Tangrot J."/>
            <person name="Rosling A."/>
        </authorList>
    </citation>
    <scope>NUCLEOTIDE SEQUENCE [LARGE SCALE GENOMIC DNA]</scope>
    <source>
        <strain evidence="1 2">120-4 pot B 10/14</strain>
    </source>
</reference>
<dbReference type="EMBL" id="CAJVQB010003168">
    <property type="protein sequence ID" value="CAG8599753.1"/>
    <property type="molecule type" value="Genomic_DNA"/>
</dbReference>
<name>A0ABN7UKB1_GIGMA</name>
<keyword evidence="2" id="KW-1185">Reference proteome</keyword>
<gene>
    <name evidence="1" type="ORF">GMARGA_LOCUS6823</name>
</gene>